<reference evidence="1 2" key="1">
    <citation type="submission" date="2018-12" db="EMBL/GenBank/DDBJ databases">
        <title>The complete genome of the methanogenic archaea of the candidate phylum Verstraetearchaeota, obtained from the metagenome of underground thermal water.</title>
        <authorList>
            <person name="Kadnikov V.V."/>
            <person name="Mardanov A.V."/>
            <person name="Beletsky A.V."/>
            <person name="Karnachuk O.V."/>
            <person name="Ravin N.V."/>
        </authorList>
    </citation>
    <scope>NUCLEOTIDE SEQUENCE [LARGE SCALE GENOMIC DNA]</scope>
    <source>
        <strain evidence="1">Ch88</strain>
    </source>
</reference>
<name>A0A444L9A5_METS7</name>
<sequence length="60" mass="6766">MTPFRARGGNPFGDGSFRCRGIIIYLRPDKKCGNASLPPSRARSKKEKRVVHPALARKWI</sequence>
<dbReference type="EMBL" id="RXGA01000001">
    <property type="protein sequence ID" value="RWX74176.1"/>
    <property type="molecule type" value="Genomic_DNA"/>
</dbReference>
<dbReference type="AlphaFoldDB" id="A0A444L9A5"/>
<comment type="caution">
    <text evidence="1">The sequence shown here is derived from an EMBL/GenBank/DDBJ whole genome shotgun (WGS) entry which is preliminary data.</text>
</comment>
<accession>A0A444L9A5</accession>
<proteinExistence type="predicted"/>
<evidence type="ECO:0000313" key="2">
    <source>
        <dbReference type="Proteomes" id="UP000288215"/>
    </source>
</evidence>
<dbReference type="Proteomes" id="UP000288215">
    <property type="component" value="Unassembled WGS sequence"/>
</dbReference>
<evidence type="ECO:0000313" key="1">
    <source>
        <dbReference type="EMBL" id="RWX74176.1"/>
    </source>
</evidence>
<gene>
    <name evidence="1" type="ORF">Metus_0201</name>
</gene>
<protein>
    <submittedName>
        <fullName evidence="1">Uncharacterized protein</fullName>
    </submittedName>
</protein>
<organism evidence="1 2">
    <name type="scientific">Methanosuratincola subterraneus</name>
    <dbReference type="NCBI Taxonomy" id="2593994"/>
    <lineage>
        <taxon>Archaea</taxon>
        <taxon>Thermoproteota</taxon>
        <taxon>Methanosuratincolia</taxon>
        <taxon>Candidatus Methanomethylicales</taxon>
        <taxon>Candidatus Methanomethylicaceae</taxon>
        <taxon>Candidatus Methanosuratincola (ex Vanwonterghem et al. 2016)</taxon>
    </lineage>
</organism>